<keyword evidence="1" id="KW-1133">Transmembrane helix</keyword>
<dbReference type="RefSeq" id="WP_025070066.1">
    <property type="nucleotide sequence ID" value="NZ_FUXK01000002.1"/>
</dbReference>
<dbReference type="InterPro" id="IPR050834">
    <property type="entry name" value="Glycosyltransf_2"/>
</dbReference>
<dbReference type="STRING" id="28136.SAMN02745202_00196"/>
<dbReference type="GO" id="GO:0016740">
    <property type="term" value="F:transferase activity"/>
    <property type="evidence" value="ECO:0007669"/>
    <property type="project" value="UniProtKB-KW"/>
</dbReference>
<keyword evidence="1" id="KW-0472">Membrane</keyword>
<accession>A0A1T4KWR0</accession>
<gene>
    <name evidence="2" type="ORF">SAMN02745202_00196</name>
</gene>
<dbReference type="Proteomes" id="UP000190065">
    <property type="component" value="Unassembled WGS sequence"/>
</dbReference>
<dbReference type="PANTHER" id="PTHR43685:SF2">
    <property type="entry name" value="GLYCOSYLTRANSFERASE 2-LIKE DOMAIN-CONTAINING PROTEIN"/>
    <property type="match status" value="1"/>
</dbReference>
<feature type="transmembrane region" description="Helical" evidence="1">
    <location>
        <begin position="293"/>
        <end position="314"/>
    </location>
</feature>
<sequence>MDNLNLFFNPIIIGISVTIILIAILAVLTSPFLNKLKMGRTEDIQKQEENLPPISIVLYAHEQTTTLAQNLPVLLEQTYPSSYQVIVVTDKDNLGTEDLMKQLCSKYPHLYVIYLPTSSRYMSRRKLAITLGVKAAQTEWIVITEPTCKPHHTSWLTAVAYHLNDSVGFVMGYAALSNDTPKSWQFEHAMQAYHRLCAAKHQHAWSTNSPNIALRKSMFMENDGFRNNLRFARGEYDFLVNEYACKTTTDIAISEEEWLYEDEQSKEEWRNLHTNFLAIHSKLHGHVGYRTKMFFYSLLPYISIIISFLGIAGGIIQQQWILLCASVLALLLLIILRTLLAKRVNKLLENPIGTASLFFHEIAYCWHSISYRFQYWRADKVSFSSHKL</sequence>
<feature type="transmembrane region" description="Helical" evidence="1">
    <location>
        <begin position="320"/>
        <end position="340"/>
    </location>
</feature>
<evidence type="ECO:0000313" key="2">
    <source>
        <dbReference type="EMBL" id="SJZ46800.1"/>
    </source>
</evidence>
<dbReference type="EMBL" id="FUXK01000002">
    <property type="protein sequence ID" value="SJZ46800.1"/>
    <property type="molecule type" value="Genomic_DNA"/>
</dbReference>
<evidence type="ECO:0000313" key="3">
    <source>
        <dbReference type="Proteomes" id="UP000190065"/>
    </source>
</evidence>
<name>A0A1T4KWR0_9BACT</name>
<dbReference type="InterPro" id="IPR029044">
    <property type="entry name" value="Nucleotide-diphossugar_trans"/>
</dbReference>
<organism evidence="2 3">
    <name type="scientific">Segatella oulorum</name>
    <dbReference type="NCBI Taxonomy" id="28136"/>
    <lineage>
        <taxon>Bacteria</taxon>
        <taxon>Pseudomonadati</taxon>
        <taxon>Bacteroidota</taxon>
        <taxon>Bacteroidia</taxon>
        <taxon>Bacteroidales</taxon>
        <taxon>Prevotellaceae</taxon>
        <taxon>Segatella</taxon>
    </lineage>
</organism>
<protein>
    <submittedName>
        <fullName evidence="2">Glycosyltransferase, catalytic subunit of cellulose synthase and poly-beta-1,6-N-acetylglucosamine synthase</fullName>
    </submittedName>
</protein>
<dbReference type="PANTHER" id="PTHR43685">
    <property type="entry name" value="GLYCOSYLTRANSFERASE"/>
    <property type="match status" value="1"/>
</dbReference>
<dbReference type="SUPFAM" id="SSF53448">
    <property type="entry name" value="Nucleotide-diphospho-sugar transferases"/>
    <property type="match status" value="1"/>
</dbReference>
<dbReference type="Gene3D" id="3.90.550.10">
    <property type="entry name" value="Spore Coat Polysaccharide Biosynthesis Protein SpsA, Chain A"/>
    <property type="match status" value="1"/>
</dbReference>
<evidence type="ECO:0000256" key="1">
    <source>
        <dbReference type="SAM" id="Phobius"/>
    </source>
</evidence>
<dbReference type="AlphaFoldDB" id="A0A1T4KWR0"/>
<keyword evidence="2" id="KW-0808">Transferase</keyword>
<dbReference type="Pfam" id="PF13641">
    <property type="entry name" value="Glyco_tranf_2_3"/>
    <property type="match status" value="1"/>
</dbReference>
<reference evidence="2 3" key="1">
    <citation type="submission" date="2017-02" db="EMBL/GenBank/DDBJ databases">
        <authorList>
            <person name="Peterson S.W."/>
        </authorList>
    </citation>
    <scope>NUCLEOTIDE SEQUENCE [LARGE SCALE GENOMIC DNA]</scope>
    <source>
        <strain evidence="2 3">ATCC 43324</strain>
    </source>
</reference>
<proteinExistence type="predicted"/>
<feature type="transmembrane region" description="Helical" evidence="1">
    <location>
        <begin position="6"/>
        <end position="28"/>
    </location>
</feature>
<keyword evidence="1" id="KW-0812">Transmembrane</keyword>